<accession>A0ABW8XNX2</accession>
<dbReference type="Pfam" id="PF14391">
    <property type="entry name" value="DUF4421"/>
    <property type="match status" value="1"/>
</dbReference>
<dbReference type="EMBL" id="JBELQA010000001">
    <property type="protein sequence ID" value="MFL9829449.1"/>
    <property type="molecule type" value="Genomic_DNA"/>
</dbReference>
<comment type="caution">
    <text evidence="2">The sequence shown here is derived from an EMBL/GenBank/DDBJ whole genome shotgun (WGS) entry which is preliminary data.</text>
</comment>
<protein>
    <submittedName>
        <fullName evidence="2">DUF4421 domain-containing protein</fullName>
    </submittedName>
</protein>
<keyword evidence="3" id="KW-1185">Reference proteome</keyword>
<feature type="signal peptide" evidence="1">
    <location>
        <begin position="1"/>
        <end position="18"/>
    </location>
</feature>
<dbReference type="InterPro" id="IPR025535">
    <property type="entry name" value="DUF4421"/>
</dbReference>
<name>A0ABW8XNX2_9FLAO</name>
<dbReference type="Proteomes" id="UP001629260">
    <property type="component" value="Unassembled WGS sequence"/>
</dbReference>
<feature type="chain" id="PRO_5045656516" evidence="1">
    <location>
        <begin position="19"/>
        <end position="333"/>
    </location>
</feature>
<evidence type="ECO:0000256" key="1">
    <source>
        <dbReference type="SAM" id="SignalP"/>
    </source>
</evidence>
<dbReference type="RefSeq" id="WP_408079115.1">
    <property type="nucleotide sequence ID" value="NZ_JBELQA010000001.1"/>
</dbReference>
<organism evidence="2 3">
    <name type="scientific">Flavobacterium plantiphilum</name>
    <dbReference type="NCBI Taxonomy" id="3163297"/>
    <lineage>
        <taxon>Bacteria</taxon>
        <taxon>Pseudomonadati</taxon>
        <taxon>Bacteroidota</taxon>
        <taxon>Flavobacteriia</taxon>
        <taxon>Flavobacteriales</taxon>
        <taxon>Flavobacteriaceae</taxon>
        <taxon>Flavobacterium</taxon>
    </lineage>
</organism>
<evidence type="ECO:0000313" key="3">
    <source>
        <dbReference type="Proteomes" id="UP001629260"/>
    </source>
</evidence>
<sequence>MKKHCFFFLLLFSALSWCQNPEPDASVKDSLANEYIQLYEDDIKTRLGFSNSFNSFHIKDKNSNLDFTLSPNQRVRTTFTFMYKFIEFDLGYTPEFIRFNKDNESNGKTTFYNFSTRLYLGKWMQSIDYSKTKGFYVDKDDIGIDENLLFSDFQVRKFGGSTSYIFNPNFSFRAVFLQSEWQKKSAGSFVPGISYYFTRIKNNTPSEDNSIDIAAGPGYYYNWVINKKFLIAAGAYGGVGYNNTKTTYTDGTADEKVDGLSLQAQLSLNIGYNSERFYTGVTSRLNTFYYKTDPRIHIQDQQQFFEFYIGYRFKAPEKISNAVNNPQSIIKKK</sequence>
<evidence type="ECO:0000313" key="2">
    <source>
        <dbReference type="EMBL" id="MFL9829449.1"/>
    </source>
</evidence>
<keyword evidence="1" id="KW-0732">Signal</keyword>
<gene>
    <name evidence="2" type="ORF">ABS764_01170</name>
</gene>
<reference evidence="2 3" key="1">
    <citation type="submission" date="2024-06" db="EMBL/GenBank/DDBJ databases">
        <authorList>
            <person name="Kaempfer P."/>
            <person name="Viver T."/>
        </authorList>
    </citation>
    <scope>NUCLEOTIDE SEQUENCE [LARGE SCALE GENOMIC DNA]</scope>
    <source>
        <strain evidence="2 3">ST-87</strain>
    </source>
</reference>
<proteinExistence type="predicted"/>